<dbReference type="PANTHER" id="PTHR40446:SF2">
    <property type="entry name" value="N-ACETYLGLUCOSAMINE-1-PHOSPHODIESTER ALPHA-N-ACETYLGLUCOSAMINIDASE"/>
    <property type="match status" value="1"/>
</dbReference>
<feature type="chain" id="PRO_5022671005" description="Phosphodiester glycosidase domain-containing protein" evidence="1">
    <location>
        <begin position="21"/>
        <end position="298"/>
    </location>
</feature>
<feature type="domain" description="Phosphodiester glycosidase" evidence="2">
    <location>
        <begin position="96"/>
        <end position="285"/>
    </location>
</feature>
<dbReference type="Proteomes" id="UP000318995">
    <property type="component" value="Unassembled WGS sequence"/>
</dbReference>
<keyword evidence="4" id="KW-1185">Reference proteome</keyword>
<dbReference type="AlphaFoldDB" id="A0A5C5WEF8"/>
<dbReference type="RefSeq" id="WP_146570505.1">
    <property type="nucleotide sequence ID" value="NZ_SJPH01000001.1"/>
</dbReference>
<protein>
    <recommendedName>
        <fullName evidence="2">Phosphodiester glycosidase domain-containing protein</fullName>
    </recommendedName>
</protein>
<sequence precursor="true">MRIRVAVACLMFALVGESRADTPPFDLPETIGWRDVFEGIAVAELTLTQPRPLRVHLAKVDLLADGVSVVANSDNGERPDEVDGCYTTTFLEQQACQIAINGAPFGPGRAKEGETQDVSGLVVSHGVVVSPIEVPGEPDRAALVFRGPTAAIESPPIDLSGVSTAVGGFGVVLAQGKVVRDETTPEKVLDGVHPRSAFALRRGGAELLLLVVDGRQPGYSEGVTLEELGKMIGLLGYEEGLNLDGGGTTSLAIANETGKAVLLNRPINDKQPGQQRVAASHLGVFARSLPVESKPTSP</sequence>
<accession>A0A5C5WEF8</accession>
<reference evidence="3 4" key="1">
    <citation type="submission" date="2019-02" db="EMBL/GenBank/DDBJ databases">
        <title>Deep-cultivation of Planctomycetes and their phenomic and genomic characterization uncovers novel biology.</title>
        <authorList>
            <person name="Wiegand S."/>
            <person name="Jogler M."/>
            <person name="Boedeker C."/>
            <person name="Pinto D."/>
            <person name="Vollmers J."/>
            <person name="Rivas-Marin E."/>
            <person name="Kohn T."/>
            <person name="Peeters S.H."/>
            <person name="Heuer A."/>
            <person name="Rast P."/>
            <person name="Oberbeckmann S."/>
            <person name="Bunk B."/>
            <person name="Jeske O."/>
            <person name="Meyerdierks A."/>
            <person name="Storesund J.E."/>
            <person name="Kallscheuer N."/>
            <person name="Luecker S."/>
            <person name="Lage O.M."/>
            <person name="Pohl T."/>
            <person name="Merkel B.J."/>
            <person name="Hornburger P."/>
            <person name="Mueller R.-W."/>
            <person name="Bruemmer F."/>
            <person name="Labrenz M."/>
            <person name="Spormann A.M."/>
            <person name="Op Den Camp H."/>
            <person name="Overmann J."/>
            <person name="Amann R."/>
            <person name="Jetten M.S.M."/>
            <person name="Mascher T."/>
            <person name="Medema M.H."/>
            <person name="Devos D.P."/>
            <person name="Kaster A.-K."/>
            <person name="Ovreas L."/>
            <person name="Rohde M."/>
            <person name="Galperin M.Y."/>
            <person name="Jogler C."/>
        </authorList>
    </citation>
    <scope>NUCLEOTIDE SEQUENCE [LARGE SCALE GENOMIC DNA]</scope>
    <source>
        <strain evidence="3 4">Pla111</strain>
    </source>
</reference>
<evidence type="ECO:0000256" key="1">
    <source>
        <dbReference type="SAM" id="SignalP"/>
    </source>
</evidence>
<organism evidence="3 4">
    <name type="scientific">Botrimarina hoheduenensis</name>
    <dbReference type="NCBI Taxonomy" id="2528000"/>
    <lineage>
        <taxon>Bacteria</taxon>
        <taxon>Pseudomonadati</taxon>
        <taxon>Planctomycetota</taxon>
        <taxon>Planctomycetia</taxon>
        <taxon>Pirellulales</taxon>
        <taxon>Lacipirellulaceae</taxon>
        <taxon>Botrimarina</taxon>
    </lineage>
</organism>
<name>A0A5C5WEF8_9BACT</name>
<proteinExistence type="predicted"/>
<evidence type="ECO:0000259" key="2">
    <source>
        <dbReference type="Pfam" id="PF09992"/>
    </source>
</evidence>
<dbReference type="OrthoDB" id="9809781at2"/>
<comment type="caution">
    <text evidence="3">The sequence shown here is derived from an EMBL/GenBank/DDBJ whole genome shotgun (WGS) entry which is preliminary data.</text>
</comment>
<evidence type="ECO:0000313" key="3">
    <source>
        <dbReference type="EMBL" id="TWT48435.1"/>
    </source>
</evidence>
<dbReference type="EMBL" id="SJPH01000001">
    <property type="protein sequence ID" value="TWT48435.1"/>
    <property type="molecule type" value="Genomic_DNA"/>
</dbReference>
<dbReference type="InterPro" id="IPR018711">
    <property type="entry name" value="NAGPA"/>
</dbReference>
<evidence type="ECO:0000313" key="4">
    <source>
        <dbReference type="Proteomes" id="UP000318995"/>
    </source>
</evidence>
<gene>
    <name evidence="3" type="ORF">Pla111_02030</name>
</gene>
<feature type="signal peptide" evidence="1">
    <location>
        <begin position="1"/>
        <end position="20"/>
    </location>
</feature>
<keyword evidence="1" id="KW-0732">Signal</keyword>
<dbReference type="Pfam" id="PF09992">
    <property type="entry name" value="NAGPA"/>
    <property type="match status" value="1"/>
</dbReference>
<dbReference type="PANTHER" id="PTHR40446">
    <property type="entry name" value="N-ACETYLGLUCOSAMINE-1-PHOSPHODIESTER ALPHA-N-ACETYLGLUCOSAMINIDASE"/>
    <property type="match status" value="1"/>
</dbReference>